<sequence>FRFVSSENSWTRVEIVSESGIVVTETKISTSSTRIQLFVHRLIQRLTSKSNSTSAKAASKSFFLKCKKGSPKNYGRSARQEAKQSGTGFEYFTGASRTHTGNGKTSFLLGVKLFPGSPPQAGNSEFFLELRTLPLETPRRTRDPFMASVGDNCHHNTRKEKEAVDQKNYK</sequence>
<evidence type="ECO:0000256" key="1">
    <source>
        <dbReference type="SAM" id="MobiDB-lite"/>
    </source>
</evidence>
<reference evidence="2" key="1">
    <citation type="submission" date="2020-11" db="EMBL/GenBank/DDBJ databases">
        <authorList>
            <person name="Tran Van P."/>
        </authorList>
    </citation>
    <scope>NUCLEOTIDE SEQUENCE</scope>
</reference>
<feature type="region of interest" description="Disordered" evidence="1">
    <location>
        <begin position="139"/>
        <end position="170"/>
    </location>
</feature>
<gene>
    <name evidence="2" type="ORF">NMOB1V02_LOCUS12090</name>
</gene>
<dbReference type="Proteomes" id="UP000678499">
    <property type="component" value="Unassembled WGS sequence"/>
</dbReference>
<evidence type="ECO:0000313" key="2">
    <source>
        <dbReference type="EMBL" id="CAD7284484.1"/>
    </source>
</evidence>
<dbReference type="AlphaFoldDB" id="A0A7R9C1X6"/>
<dbReference type="EMBL" id="OA890419">
    <property type="protein sequence ID" value="CAD7284484.1"/>
    <property type="molecule type" value="Genomic_DNA"/>
</dbReference>
<proteinExistence type="predicted"/>
<feature type="compositionally biased region" description="Basic and acidic residues" evidence="1">
    <location>
        <begin position="159"/>
        <end position="170"/>
    </location>
</feature>
<evidence type="ECO:0000313" key="3">
    <source>
        <dbReference type="Proteomes" id="UP000678499"/>
    </source>
</evidence>
<organism evidence="2">
    <name type="scientific">Notodromas monacha</name>
    <dbReference type="NCBI Taxonomy" id="399045"/>
    <lineage>
        <taxon>Eukaryota</taxon>
        <taxon>Metazoa</taxon>
        <taxon>Ecdysozoa</taxon>
        <taxon>Arthropoda</taxon>
        <taxon>Crustacea</taxon>
        <taxon>Oligostraca</taxon>
        <taxon>Ostracoda</taxon>
        <taxon>Podocopa</taxon>
        <taxon>Podocopida</taxon>
        <taxon>Cypridocopina</taxon>
        <taxon>Cypridoidea</taxon>
        <taxon>Cyprididae</taxon>
        <taxon>Notodromas</taxon>
    </lineage>
</organism>
<feature type="non-terminal residue" evidence="2">
    <location>
        <position position="1"/>
    </location>
</feature>
<dbReference type="EMBL" id="CAJPEX010008382">
    <property type="protein sequence ID" value="CAG0924636.1"/>
    <property type="molecule type" value="Genomic_DNA"/>
</dbReference>
<keyword evidence="3" id="KW-1185">Reference proteome</keyword>
<protein>
    <submittedName>
        <fullName evidence="2">Uncharacterized protein</fullName>
    </submittedName>
</protein>
<name>A0A7R9C1X6_9CRUS</name>
<accession>A0A7R9C1X6</accession>